<feature type="transmembrane region" description="Helical" evidence="7">
    <location>
        <begin position="117"/>
        <end position="136"/>
    </location>
</feature>
<dbReference type="Pfam" id="PF02518">
    <property type="entry name" value="HATPase_c"/>
    <property type="match status" value="1"/>
</dbReference>
<dbReference type="InterPro" id="IPR001789">
    <property type="entry name" value="Sig_transdc_resp-reg_receiver"/>
</dbReference>
<dbReference type="Pfam" id="PF00072">
    <property type="entry name" value="Response_reg"/>
    <property type="match status" value="1"/>
</dbReference>
<dbReference type="SUPFAM" id="SSF55874">
    <property type="entry name" value="ATPase domain of HSP90 chaperone/DNA topoisomerase II/histidine kinase"/>
    <property type="match status" value="1"/>
</dbReference>
<dbReference type="PANTHER" id="PTHR43047:SF9">
    <property type="entry name" value="HISTIDINE KINASE"/>
    <property type="match status" value="1"/>
</dbReference>
<keyword evidence="7" id="KW-1133">Transmembrane helix</keyword>
<dbReference type="SUPFAM" id="SSF47384">
    <property type="entry name" value="Homodimeric domain of signal transducing histidine kinase"/>
    <property type="match status" value="1"/>
</dbReference>
<dbReference type="EMBL" id="BSPB01000039">
    <property type="protein sequence ID" value="GLS15955.1"/>
    <property type="molecule type" value="Genomic_DNA"/>
</dbReference>
<feature type="transmembrane region" description="Helical" evidence="7">
    <location>
        <begin position="28"/>
        <end position="45"/>
    </location>
</feature>
<evidence type="ECO:0000256" key="7">
    <source>
        <dbReference type="SAM" id="Phobius"/>
    </source>
</evidence>
<dbReference type="PRINTS" id="PR00344">
    <property type="entry name" value="BCTRLSENSOR"/>
</dbReference>
<dbReference type="CDD" id="cd00082">
    <property type="entry name" value="HisKA"/>
    <property type="match status" value="1"/>
</dbReference>
<evidence type="ECO:0000256" key="6">
    <source>
        <dbReference type="PROSITE-ProRule" id="PRU00169"/>
    </source>
</evidence>
<feature type="transmembrane region" description="Helical" evidence="7">
    <location>
        <begin position="143"/>
        <end position="161"/>
    </location>
</feature>
<organism evidence="10 11">
    <name type="scientific">Hydrogenophaga electricum</name>
    <dbReference type="NCBI Taxonomy" id="1230953"/>
    <lineage>
        <taxon>Bacteria</taxon>
        <taxon>Pseudomonadati</taxon>
        <taxon>Pseudomonadota</taxon>
        <taxon>Betaproteobacteria</taxon>
        <taxon>Burkholderiales</taxon>
        <taxon>Comamonadaceae</taxon>
        <taxon>Hydrogenophaga</taxon>
    </lineage>
</organism>
<evidence type="ECO:0000256" key="1">
    <source>
        <dbReference type="ARBA" id="ARBA00000085"/>
    </source>
</evidence>
<evidence type="ECO:0000256" key="2">
    <source>
        <dbReference type="ARBA" id="ARBA00012438"/>
    </source>
</evidence>
<dbReference type="GO" id="GO:0016301">
    <property type="term" value="F:kinase activity"/>
    <property type="evidence" value="ECO:0007669"/>
    <property type="project" value="UniProtKB-KW"/>
</dbReference>
<keyword evidence="4" id="KW-0808">Transferase</keyword>
<dbReference type="InterPro" id="IPR011006">
    <property type="entry name" value="CheY-like_superfamily"/>
</dbReference>
<keyword evidence="7" id="KW-0812">Transmembrane</keyword>
<dbReference type="InterPro" id="IPR003661">
    <property type="entry name" value="HisK_dim/P_dom"/>
</dbReference>
<feature type="transmembrane region" description="Helical" evidence="7">
    <location>
        <begin position="167"/>
        <end position="185"/>
    </location>
</feature>
<dbReference type="SMART" id="SM00388">
    <property type="entry name" value="HisKA"/>
    <property type="match status" value="1"/>
</dbReference>
<evidence type="ECO:0000313" key="11">
    <source>
        <dbReference type="Proteomes" id="UP001156903"/>
    </source>
</evidence>
<keyword evidence="11" id="KW-1185">Reference proteome</keyword>
<dbReference type="SUPFAM" id="SSF52172">
    <property type="entry name" value="CheY-like"/>
    <property type="match status" value="1"/>
</dbReference>
<sequence>MPSENPADQRLVFEDSIRSLSRALRGSIVTNLVAATLLVVVMAQHRPWPGLLAWLAGLLLVHTWRLIAGSVRRWRYGAVAAPMDAQRKAFRTLVDATLLAVYWGASSVLFFDPSHVSVLFAWALVLGGTAAGSIGAHAHHPRVSWLFLPLLIGPFALRALWEPVTDVRFLGLGMLLLLAYLLYYGRQHARTLRHLIELRHENSALVQELREQAAALHEANAAKTRFFAAASHDLRQPLQAIGLYLSVIASGKPHPQAVASMGQCLEALDRLLESVMDISRLDAGKITPVPEPVNLAGLLERMVRMYEEAARRKGLRLRLRTTPAWGLGDPVLLERMISNLLSNAIRYTERGGVLLALRPRGDAWQIAVIDTGVGIPAESWEIIFEEFVQLHNPERDPTLGNGLGLPTVRRIAALLGTPVTLRSRPGRGSVFALQVPRSEPPVAPMVSPALLTGTELRGRVLVVEDNAAVRDALVQLLGNWGLSVQATTSAAPALEWLRRDPFDAVLCDWRLPGEPDGVEVLRQARALQPALKLAVLITGEDEQRVQMAREEFLVMRKPVRPLRLRALLSAHLVAASGPVPGTGS</sequence>
<dbReference type="Gene3D" id="3.30.565.10">
    <property type="entry name" value="Histidine kinase-like ATPase, C-terminal domain"/>
    <property type="match status" value="1"/>
</dbReference>
<evidence type="ECO:0000256" key="5">
    <source>
        <dbReference type="ARBA" id="ARBA00022777"/>
    </source>
</evidence>
<dbReference type="SMART" id="SM00448">
    <property type="entry name" value="REC"/>
    <property type="match status" value="1"/>
</dbReference>
<reference evidence="11" key="1">
    <citation type="journal article" date="2019" name="Int. J. Syst. Evol. Microbiol.">
        <title>The Global Catalogue of Microorganisms (GCM) 10K type strain sequencing project: providing services to taxonomists for standard genome sequencing and annotation.</title>
        <authorList>
            <consortium name="The Broad Institute Genomics Platform"/>
            <consortium name="The Broad Institute Genome Sequencing Center for Infectious Disease"/>
            <person name="Wu L."/>
            <person name="Ma J."/>
        </authorList>
    </citation>
    <scope>NUCLEOTIDE SEQUENCE [LARGE SCALE GENOMIC DNA]</scope>
    <source>
        <strain evidence="11">NBRC 109341</strain>
    </source>
</reference>
<dbReference type="Proteomes" id="UP001156903">
    <property type="component" value="Unassembled WGS sequence"/>
</dbReference>
<dbReference type="CDD" id="cd17546">
    <property type="entry name" value="REC_hyHK_CKI1_RcsC-like"/>
    <property type="match status" value="1"/>
</dbReference>
<evidence type="ECO:0000256" key="3">
    <source>
        <dbReference type="ARBA" id="ARBA00022553"/>
    </source>
</evidence>
<evidence type="ECO:0000256" key="4">
    <source>
        <dbReference type="ARBA" id="ARBA00022679"/>
    </source>
</evidence>
<evidence type="ECO:0000313" key="10">
    <source>
        <dbReference type="EMBL" id="GLS15955.1"/>
    </source>
</evidence>
<dbReference type="InterPro" id="IPR005467">
    <property type="entry name" value="His_kinase_dom"/>
</dbReference>
<feature type="transmembrane region" description="Helical" evidence="7">
    <location>
        <begin position="89"/>
        <end position="111"/>
    </location>
</feature>
<dbReference type="EC" id="2.7.13.3" evidence="2"/>
<feature type="domain" description="Histidine kinase" evidence="8">
    <location>
        <begin position="229"/>
        <end position="439"/>
    </location>
</feature>
<dbReference type="PROSITE" id="PS50110">
    <property type="entry name" value="RESPONSE_REGULATORY"/>
    <property type="match status" value="1"/>
</dbReference>
<dbReference type="InterPro" id="IPR003594">
    <property type="entry name" value="HATPase_dom"/>
</dbReference>
<dbReference type="InterPro" id="IPR036097">
    <property type="entry name" value="HisK_dim/P_sf"/>
</dbReference>
<keyword evidence="5 10" id="KW-0418">Kinase</keyword>
<protein>
    <recommendedName>
        <fullName evidence="2">histidine kinase</fullName>
        <ecNumber evidence="2">2.7.13.3</ecNumber>
    </recommendedName>
</protein>
<dbReference type="PROSITE" id="PS50109">
    <property type="entry name" value="HIS_KIN"/>
    <property type="match status" value="1"/>
</dbReference>
<keyword evidence="7" id="KW-0472">Membrane</keyword>
<comment type="catalytic activity">
    <reaction evidence="1">
        <text>ATP + protein L-histidine = ADP + protein N-phospho-L-histidine.</text>
        <dbReference type="EC" id="2.7.13.3"/>
    </reaction>
</comment>
<proteinExistence type="predicted"/>
<feature type="transmembrane region" description="Helical" evidence="7">
    <location>
        <begin position="51"/>
        <end position="68"/>
    </location>
</feature>
<keyword evidence="3 6" id="KW-0597">Phosphoprotein</keyword>
<dbReference type="CDD" id="cd00075">
    <property type="entry name" value="HATPase"/>
    <property type="match status" value="1"/>
</dbReference>
<evidence type="ECO:0000259" key="8">
    <source>
        <dbReference type="PROSITE" id="PS50109"/>
    </source>
</evidence>
<feature type="modified residue" description="4-aspartylphosphate" evidence="6">
    <location>
        <position position="508"/>
    </location>
</feature>
<accession>A0ABQ6CB00</accession>
<gene>
    <name evidence="10" type="ORF">GCM10007935_33920</name>
</gene>
<feature type="domain" description="Response regulatory" evidence="9">
    <location>
        <begin position="459"/>
        <end position="572"/>
    </location>
</feature>
<dbReference type="Gene3D" id="3.40.50.2300">
    <property type="match status" value="1"/>
</dbReference>
<dbReference type="PANTHER" id="PTHR43047">
    <property type="entry name" value="TWO-COMPONENT HISTIDINE PROTEIN KINASE"/>
    <property type="match status" value="1"/>
</dbReference>
<dbReference type="Pfam" id="PF00512">
    <property type="entry name" value="HisKA"/>
    <property type="match status" value="1"/>
</dbReference>
<dbReference type="SMART" id="SM00387">
    <property type="entry name" value="HATPase_c"/>
    <property type="match status" value="1"/>
</dbReference>
<evidence type="ECO:0000259" key="9">
    <source>
        <dbReference type="PROSITE" id="PS50110"/>
    </source>
</evidence>
<dbReference type="Gene3D" id="1.10.287.130">
    <property type="match status" value="1"/>
</dbReference>
<dbReference type="InterPro" id="IPR036890">
    <property type="entry name" value="HATPase_C_sf"/>
</dbReference>
<dbReference type="RefSeq" id="WP_284308763.1">
    <property type="nucleotide sequence ID" value="NZ_BSPB01000039.1"/>
</dbReference>
<dbReference type="InterPro" id="IPR004358">
    <property type="entry name" value="Sig_transdc_His_kin-like_C"/>
</dbReference>
<name>A0ABQ6CB00_9BURK</name>
<comment type="caution">
    <text evidence="10">The sequence shown here is derived from an EMBL/GenBank/DDBJ whole genome shotgun (WGS) entry which is preliminary data.</text>
</comment>